<protein>
    <submittedName>
        <fullName evidence="1">Uncharacterized protein</fullName>
    </submittedName>
</protein>
<dbReference type="Proteomes" id="UP001062846">
    <property type="component" value="Chromosome 5"/>
</dbReference>
<reference evidence="1" key="1">
    <citation type="submission" date="2022-02" db="EMBL/GenBank/DDBJ databases">
        <title>Plant Genome Project.</title>
        <authorList>
            <person name="Zhang R.-G."/>
        </authorList>
    </citation>
    <scope>NUCLEOTIDE SEQUENCE</scope>
    <source>
        <strain evidence="1">AT1</strain>
    </source>
</reference>
<sequence>MADHSTGEGEGEVVDQPGDRGEQMAVEPVEEQAANPSGLRVQRPQAAAMTFRAASRRSVEERFIARQRRSLTR</sequence>
<proteinExistence type="predicted"/>
<comment type="caution">
    <text evidence="1">The sequence shown here is derived from an EMBL/GenBank/DDBJ whole genome shotgun (WGS) entry which is preliminary data.</text>
</comment>
<name>A0ACC0NQT2_RHOML</name>
<keyword evidence="2" id="KW-1185">Reference proteome</keyword>
<evidence type="ECO:0000313" key="2">
    <source>
        <dbReference type="Proteomes" id="UP001062846"/>
    </source>
</evidence>
<evidence type="ECO:0000313" key="1">
    <source>
        <dbReference type="EMBL" id="KAI8555122.1"/>
    </source>
</evidence>
<accession>A0ACC0NQT2</accession>
<gene>
    <name evidence="1" type="ORF">RHMOL_Rhmol05G0149600</name>
</gene>
<organism evidence="1 2">
    <name type="scientific">Rhododendron molle</name>
    <name type="common">Chinese azalea</name>
    <name type="synonym">Azalea mollis</name>
    <dbReference type="NCBI Taxonomy" id="49168"/>
    <lineage>
        <taxon>Eukaryota</taxon>
        <taxon>Viridiplantae</taxon>
        <taxon>Streptophyta</taxon>
        <taxon>Embryophyta</taxon>
        <taxon>Tracheophyta</taxon>
        <taxon>Spermatophyta</taxon>
        <taxon>Magnoliopsida</taxon>
        <taxon>eudicotyledons</taxon>
        <taxon>Gunneridae</taxon>
        <taxon>Pentapetalae</taxon>
        <taxon>asterids</taxon>
        <taxon>Ericales</taxon>
        <taxon>Ericaceae</taxon>
        <taxon>Ericoideae</taxon>
        <taxon>Rhodoreae</taxon>
        <taxon>Rhododendron</taxon>
    </lineage>
</organism>
<dbReference type="EMBL" id="CM046392">
    <property type="protein sequence ID" value="KAI8555122.1"/>
    <property type="molecule type" value="Genomic_DNA"/>
</dbReference>